<gene>
    <name evidence="1" type="ORF">J0895_00030</name>
</gene>
<dbReference type="Proteomes" id="UP000664844">
    <property type="component" value="Unassembled WGS sequence"/>
</dbReference>
<proteinExistence type="predicted"/>
<dbReference type="EMBL" id="JAFLQW010000002">
    <property type="protein sequence ID" value="MBO0347524.1"/>
    <property type="molecule type" value="Genomic_DNA"/>
</dbReference>
<accession>A0ABS3FK64</accession>
<protein>
    <submittedName>
        <fullName evidence="1">Uncharacterized protein</fullName>
    </submittedName>
</protein>
<organism evidence="1 2">
    <name type="scientific">Phormidium pseudopriestleyi FRX01</name>
    <dbReference type="NCBI Taxonomy" id="1759528"/>
    <lineage>
        <taxon>Bacteria</taxon>
        <taxon>Bacillati</taxon>
        <taxon>Cyanobacteriota</taxon>
        <taxon>Cyanophyceae</taxon>
        <taxon>Oscillatoriophycideae</taxon>
        <taxon>Oscillatoriales</taxon>
        <taxon>Oscillatoriaceae</taxon>
        <taxon>Phormidium</taxon>
    </lineage>
</organism>
<evidence type="ECO:0000313" key="1">
    <source>
        <dbReference type="EMBL" id="MBO0347524.1"/>
    </source>
</evidence>
<evidence type="ECO:0000313" key="2">
    <source>
        <dbReference type="Proteomes" id="UP000664844"/>
    </source>
</evidence>
<comment type="caution">
    <text evidence="1">The sequence shown here is derived from an EMBL/GenBank/DDBJ whole genome shotgun (WGS) entry which is preliminary data.</text>
</comment>
<name>A0ABS3FK64_9CYAN</name>
<sequence>MITQFNCQDSLTEESITYLSEVRSLGQVGGLGTKTQGARWGQAIATESGKGEYKGTVLQESRCYDSQISP</sequence>
<keyword evidence="2" id="KW-1185">Reference proteome</keyword>
<reference evidence="1 2" key="1">
    <citation type="submission" date="2021-03" db="EMBL/GenBank/DDBJ databases">
        <title>Metabolic Capacity of the Antarctic Cyanobacterium Phormidium pseudopriestleyi that Sustains Oxygenic Photosynthesis in the Presence of Hydrogen Sulfide.</title>
        <authorList>
            <person name="Lumian J.E."/>
            <person name="Jungblut A.D."/>
            <person name="Dillon M.L."/>
            <person name="Hawes I."/>
            <person name="Doran P.T."/>
            <person name="Mackey T.J."/>
            <person name="Dick G.J."/>
            <person name="Grettenberger C.L."/>
            <person name="Sumner D.Y."/>
        </authorList>
    </citation>
    <scope>NUCLEOTIDE SEQUENCE [LARGE SCALE GENOMIC DNA]</scope>
    <source>
        <strain evidence="1 2">FRX01</strain>
    </source>
</reference>
<dbReference type="RefSeq" id="WP_207086104.1">
    <property type="nucleotide sequence ID" value="NZ_JAFLQW010000002.1"/>
</dbReference>